<dbReference type="Gene3D" id="3.30.565.10">
    <property type="entry name" value="Histidine kinase-like ATPase, C-terminal domain"/>
    <property type="match status" value="1"/>
</dbReference>
<evidence type="ECO:0000313" key="10">
    <source>
        <dbReference type="Proteomes" id="UP000807850"/>
    </source>
</evidence>
<dbReference type="GO" id="GO:0005886">
    <property type="term" value="C:plasma membrane"/>
    <property type="evidence" value="ECO:0007669"/>
    <property type="project" value="UniProtKB-SubCell"/>
</dbReference>
<dbReference type="InterPro" id="IPR036890">
    <property type="entry name" value="HATPase_C_sf"/>
</dbReference>
<evidence type="ECO:0000259" key="7">
    <source>
        <dbReference type="PROSITE" id="PS50110"/>
    </source>
</evidence>
<dbReference type="GO" id="GO:0005524">
    <property type="term" value="F:ATP binding"/>
    <property type="evidence" value="ECO:0007669"/>
    <property type="project" value="UniProtKB-KW"/>
</dbReference>
<feature type="domain" description="Histidine kinase" evidence="6">
    <location>
        <begin position="1"/>
        <end position="123"/>
    </location>
</feature>
<evidence type="ECO:0000256" key="1">
    <source>
        <dbReference type="ARBA" id="ARBA00000085"/>
    </source>
</evidence>
<dbReference type="FunFam" id="3.30.565.10:FF:000010">
    <property type="entry name" value="Sensor histidine kinase RcsC"/>
    <property type="match status" value="1"/>
</dbReference>
<keyword evidence="3 5" id="KW-0597">Phosphoprotein</keyword>
<dbReference type="Gene3D" id="3.40.50.2300">
    <property type="match status" value="2"/>
</dbReference>
<evidence type="ECO:0000256" key="3">
    <source>
        <dbReference type="ARBA" id="ARBA00022553"/>
    </source>
</evidence>
<evidence type="ECO:0000259" key="6">
    <source>
        <dbReference type="PROSITE" id="PS50109"/>
    </source>
</evidence>
<comment type="catalytic activity">
    <reaction evidence="1">
        <text>ATP + protein L-histidine = ADP + protein N-phospho-L-histidine.</text>
        <dbReference type="EC" id="2.7.13.3"/>
    </reaction>
</comment>
<organism evidence="9 10">
    <name type="scientific">Eiseniibacteriota bacterium</name>
    <dbReference type="NCBI Taxonomy" id="2212470"/>
    <lineage>
        <taxon>Bacteria</taxon>
        <taxon>Candidatus Eiseniibacteriota</taxon>
    </lineage>
</organism>
<evidence type="ECO:0000256" key="5">
    <source>
        <dbReference type="PROSITE-ProRule" id="PRU00169"/>
    </source>
</evidence>
<feature type="domain" description="Response regulatory" evidence="7">
    <location>
        <begin position="144"/>
        <end position="265"/>
    </location>
</feature>
<dbReference type="GO" id="GO:0000160">
    <property type="term" value="P:phosphorelay signal transduction system"/>
    <property type="evidence" value="ECO:0007669"/>
    <property type="project" value="InterPro"/>
</dbReference>
<dbReference type="SMART" id="SM00387">
    <property type="entry name" value="HATPase_c"/>
    <property type="match status" value="1"/>
</dbReference>
<dbReference type="SUPFAM" id="SSF52172">
    <property type="entry name" value="CheY-like"/>
    <property type="match status" value="2"/>
</dbReference>
<evidence type="ECO:0000259" key="8">
    <source>
        <dbReference type="PROSITE" id="PS50894"/>
    </source>
</evidence>
<comment type="caution">
    <text evidence="9">The sequence shown here is derived from an EMBL/GenBank/DDBJ whole genome shotgun (WGS) entry which is preliminary data.</text>
</comment>
<gene>
    <name evidence="9" type="ORF">HY076_04755</name>
</gene>
<accession>A0A9D6L697</accession>
<dbReference type="InterPro" id="IPR036641">
    <property type="entry name" value="HPT_dom_sf"/>
</dbReference>
<name>A0A9D6L697_UNCEI</name>
<dbReference type="InterPro" id="IPR005467">
    <property type="entry name" value="His_kinase_dom"/>
</dbReference>
<feature type="modified residue" description="4-aspartylphosphate" evidence="5">
    <location>
        <position position="198"/>
    </location>
</feature>
<dbReference type="SMART" id="SM00448">
    <property type="entry name" value="REC"/>
    <property type="match status" value="2"/>
</dbReference>
<dbReference type="Gene3D" id="1.20.120.160">
    <property type="entry name" value="HPT domain"/>
    <property type="match status" value="1"/>
</dbReference>
<dbReference type="EMBL" id="JACQAY010000148">
    <property type="protein sequence ID" value="MBI3539561.1"/>
    <property type="molecule type" value="Genomic_DNA"/>
</dbReference>
<dbReference type="EC" id="2.7.13.3" evidence="2"/>
<evidence type="ECO:0000256" key="4">
    <source>
        <dbReference type="PROSITE-ProRule" id="PRU00110"/>
    </source>
</evidence>
<dbReference type="CDD" id="cd17546">
    <property type="entry name" value="REC_hyHK_CKI1_RcsC-like"/>
    <property type="match status" value="2"/>
</dbReference>
<dbReference type="AlphaFoldDB" id="A0A9D6L697"/>
<dbReference type="PROSITE" id="PS50109">
    <property type="entry name" value="HIS_KIN"/>
    <property type="match status" value="1"/>
</dbReference>
<dbReference type="InterPro" id="IPR004358">
    <property type="entry name" value="Sig_transdc_His_kin-like_C"/>
</dbReference>
<evidence type="ECO:0000313" key="9">
    <source>
        <dbReference type="EMBL" id="MBI3539561.1"/>
    </source>
</evidence>
<dbReference type="Pfam" id="PF01627">
    <property type="entry name" value="Hpt"/>
    <property type="match status" value="1"/>
</dbReference>
<dbReference type="InterPro" id="IPR003594">
    <property type="entry name" value="HATPase_dom"/>
</dbReference>
<feature type="modified residue" description="Phosphohistidine" evidence="4">
    <location>
        <position position="490"/>
    </location>
</feature>
<dbReference type="InterPro" id="IPR011006">
    <property type="entry name" value="CheY-like_superfamily"/>
</dbReference>
<dbReference type="PANTHER" id="PTHR45339">
    <property type="entry name" value="HYBRID SIGNAL TRANSDUCTION HISTIDINE KINASE J"/>
    <property type="match status" value="1"/>
</dbReference>
<feature type="modified residue" description="4-aspartylphosphate" evidence="5">
    <location>
        <position position="349"/>
    </location>
</feature>
<feature type="domain" description="HPt" evidence="8">
    <location>
        <begin position="451"/>
        <end position="551"/>
    </location>
</feature>
<sequence length="551" mass="58713">VPDALLADSGRFRQILLNLVGNAIKFTAQGEVVVEVAIESMSDEDVVLHVCVADTGIGIPADKQASIFESFTQADMSTTRRFGGTGLGLAISSRLVAMMSGRIWVESTPGHGSRFHFTARMAVDTAGTSTTTVEGNDIPLDGLRALVVDDNETNRRVLVEMLTHLKMVPTAAADGVSALSELAFARSAGEPYALVVLDGHMPEMDGFDVARRIRATPELTGATLMMLTSGGQPGDAERCRELGLAGYLMKPVSRSNLLQAIRQALAARHPALHPAPEKPRRHSLALVPEQESGMNQRRLRILVAEDHPVNQRVVVRILEKLGHEPTVVENGELALHATATGGFDLLLMDVQMPVMDGFEATAAIRARESSQGGHLPIVGLTAHAMKGDMERCLGAGMDAYLSKPLKISELSATIERVAAPVTSADRPFAVSAEDHDGVFDPDQALENAAGDPVLLAEIAQLWLEDAPTRLAQIRDGIAASDARTIERAAHRLRGSLSTLAAPLATEAAANLEKLAAGGHLATVVDVAAALEAEISRLRPRLERLAEHREAA</sequence>
<dbReference type="PROSITE" id="PS50894">
    <property type="entry name" value="HPT"/>
    <property type="match status" value="1"/>
</dbReference>
<reference evidence="9" key="1">
    <citation type="submission" date="2020-07" db="EMBL/GenBank/DDBJ databases">
        <title>Huge and variable diversity of episymbiotic CPR bacteria and DPANN archaea in groundwater ecosystems.</title>
        <authorList>
            <person name="He C.Y."/>
            <person name="Keren R."/>
            <person name="Whittaker M."/>
            <person name="Farag I.F."/>
            <person name="Doudna J."/>
            <person name="Cate J.H.D."/>
            <person name="Banfield J.F."/>
        </authorList>
    </citation>
    <scope>NUCLEOTIDE SEQUENCE</scope>
    <source>
        <strain evidence="9">NC_groundwater_928_Pr1_S-0.2um_72_17</strain>
    </source>
</reference>
<dbReference type="InterPro" id="IPR001789">
    <property type="entry name" value="Sig_transdc_resp-reg_receiver"/>
</dbReference>
<dbReference type="SUPFAM" id="SSF47226">
    <property type="entry name" value="Histidine-containing phosphotransfer domain, HPT domain"/>
    <property type="match status" value="1"/>
</dbReference>
<evidence type="ECO:0000256" key="2">
    <source>
        <dbReference type="ARBA" id="ARBA00012438"/>
    </source>
</evidence>
<dbReference type="PRINTS" id="PR00344">
    <property type="entry name" value="BCTRLSENSOR"/>
</dbReference>
<dbReference type="CDD" id="cd16922">
    <property type="entry name" value="HATPase_EvgS-ArcB-TorS-like"/>
    <property type="match status" value="1"/>
</dbReference>
<dbReference type="GO" id="GO:0004673">
    <property type="term" value="F:protein histidine kinase activity"/>
    <property type="evidence" value="ECO:0007669"/>
    <property type="project" value="UniProtKB-EC"/>
</dbReference>
<dbReference type="SMART" id="SM00073">
    <property type="entry name" value="HPT"/>
    <property type="match status" value="1"/>
</dbReference>
<dbReference type="InterPro" id="IPR008207">
    <property type="entry name" value="Sig_transdc_His_kin_Hpt_dom"/>
</dbReference>
<feature type="domain" description="Response regulatory" evidence="7">
    <location>
        <begin position="300"/>
        <end position="418"/>
    </location>
</feature>
<dbReference type="Pfam" id="PF00072">
    <property type="entry name" value="Response_reg"/>
    <property type="match status" value="2"/>
</dbReference>
<proteinExistence type="predicted"/>
<dbReference type="PANTHER" id="PTHR45339:SF5">
    <property type="entry name" value="HISTIDINE KINASE"/>
    <property type="match status" value="1"/>
</dbReference>
<dbReference type="Proteomes" id="UP000807850">
    <property type="component" value="Unassembled WGS sequence"/>
</dbReference>
<dbReference type="SUPFAM" id="SSF55874">
    <property type="entry name" value="ATPase domain of HSP90 chaperone/DNA topoisomerase II/histidine kinase"/>
    <property type="match status" value="1"/>
</dbReference>
<feature type="non-terminal residue" evidence="9">
    <location>
        <position position="1"/>
    </location>
</feature>
<protein>
    <recommendedName>
        <fullName evidence="2">histidine kinase</fullName>
        <ecNumber evidence="2">2.7.13.3</ecNumber>
    </recommendedName>
</protein>
<dbReference type="PROSITE" id="PS50110">
    <property type="entry name" value="RESPONSE_REGULATORY"/>
    <property type="match status" value="2"/>
</dbReference>
<dbReference type="Pfam" id="PF02518">
    <property type="entry name" value="HATPase_c"/>
    <property type="match status" value="1"/>
</dbReference>